<evidence type="ECO:0000313" key="8">
    <source>
        <dbReference type="EMBL" id="KAK5694810.1"/>
    </source>
</evidence>
<name>A0AAN7VPG9_9PEZI</name>
<organism evidence="8 9">
    <name type="scientific">Elasticomyces elasticus</name>
    <dbReference type="NCBI Taxonomy" id="574655"/>
    <lineage>
        <taxon>Eukaryota</taxon>
        <taxon>Fungi</taxon>
        <taxon>Dikarya</taxon>
        <taxon>Ascomycota</taxon>
        <taxon>Pezizomycotina</taxon>
        <taxon>Dothideomycetes</taxon>
        <taxon>Dothideomycetidae</taxon>
        <taxon>Mycosphaerellales</taxon>
        <taxon>Teratosphaeriaceae</taxon>
        <taxon>Elasticomyces</taxon>
    </lineage>
</organism>
<dbReference type="InterPro" id="IPR020846">
    <property type="entry name" value="MFS_dom"/>
</dbReference>
<dbReference type="GO" id="GO:0022857">
    <property type="term" value="F:transmembrane transporter activity"/>
    <property type="evidence" value="ECO:0007669"/>
    <property type="project" value="InterPro"/>
</dbReference>
<feature type="transmembrane region" description="Helical" evidence="6">
    <location>
        <begin position="45"/>
        <end position="71"/>
    </location>
</feature>
<feature type="transmembrane region" description="Helical" evidence="6">
    <location>
        <begin position="83"/>
        <end position="101"/>
    </location>
</feature>
<evidence type="ECO:0000256" key="2">
    <source>
        <dbReference type="ARBA" id="ARBA00022448"/>
    </source>
</evidence>
<dbReference type="AlphaFoldDB" id="A0AAN7VPG9"/>
<evidence type="ECO:0000256" key="6">
    <source>
        <dbReference type="SAM" id="Phobius"/>
    </source>
</evidence>
<evidence type="ECO:0000259" key="7">
    <source>
        <dbReference type="PROSITE" id="PS50850"/>
    </source>
</evidence>
<dbReference type="GO" id="GO:0005886">
    <property type="term" value="C:plasma membrane"/>
    <property type="evidence" value="ECO:0007669"/>
    <property type="project" value="TreeGrafter"/>
</dbReference>
<proteinExistence type="predicted"/>
<dbReference type="FunFam" id="1.20.1250.20:FF:000196">
    <property type="entry name" value="MFS toxin efflux pump (AflT)"/>
    <property type="match status" value="1"/>
</dbReference>
<feature type="transmembrane region" description="Helical" evidence="6">
    <location>
        <begin position="113"/>
        <end position="132"/>
    </location>
</feature>
<evidence type="ECO:0000256" key="5">
    <source>
        <dbReference type="ARBA" id="ARBA00023136"/>
    </source>
</evidence>
<feature type="transmembrane region" description="Helical" evidence="6">
    <location>
        <begin position="171"/>
        <end position="189"/>
    </location>
</feature>
<dbReference type="InterPro" id="IPR036259">
    <property type="entry name" value="MFS_trans_sf"/>
</dbReference>
<feature type="transmembrane region" description="Helical" evidence="6">
    <location>
        <begin position="138"/>
        <end position="159"/>
    </location>
</feature>
<keyword evidence="4 6" id="KW-1133">Transmembrane helix</keyword>
<feature type="transmembrane region" description="Helical" evidence="6">
    <location>
        <begin position="246"/>
        <end position="265"/>
    </location>
</feature>
<evidence type="ECO:0000256" key="4">
    <source>
        <dbReference type="ARBA" id="ARBA00022989"/>
    </source>
</evidence>
<comment type="caution">
    <text evidence="8">The sequence shown here is derived from an EMBL/GenBank/DDBJ whole genome shotgun (WGS) entry which is preliminary data.</text>
</comment>
<dbReference type="Gene3D" id="1.20.1250.20">
    <property type="entry name" value="MFS general substrate transporter like domains"/>
    <property type="match status" value="1"/>
</dbReference>
<dbReference type="PROSITE" id="PS50850">
    <property type="entry name" value="MFS"/>
    <property type="match status" value="1"/>
</dbReference>
<feature type="transmembrane region" description="Helical" evidence="6">
    <location>
        <begin position="277"/>
        <end position="298"/>
    </location>
</feature>
<evidence type="ECO:0000313" key="9">
    <source>
        <dbReference type="Proteomes" id="UP001310594"/>
    </source>
</evidence>
<feature type="transmembrane region" description="Helical" evidence="6">
    <location>
        <begin position="516"/>
        <end position="537"/>
    </location>
</feature>
<evidence type="ECO:0000256" key="1">
    <source>
        <dbReference type="ARBA" id="ARBA00004141"/>
    </source>
</evidence>
<dbReference type="PANTHER" id="PTHR23501:SF177">
    <property type="entry name" value="MAJOR FACILITATOR SUPERFAMILY (MFS) PROFILE DOMAIN-CONTAINING PROTEIN-RELATED"/>
    <property type="match status" value="1"/>
</dbReference>
<protein>
    <recommendedName>
        <fullName evidence="7">Major facilitator superfamily (MFS) profile domain-containing protein</fullName>
    </recommendedName>
</protein>
<dbReference type="InterPro" id="IPR011701">
    <property type="entry name" value="MFS"/>
</dbReference>
<gene>
    <name evidence="8" type="ORF">LTR97_009401</name>
</gene>
<dbReference type="Proteomes" id="UP001310594">
    <property type="component" value="Unassembled WGS sequence"/>
</dbReference>
<keyword evidence="5 6" id="KW-0472">Membrane</keyword>
<reference evidence="8" key="1">
    <citation type="submission" date="2023-08" db="EMBL/GenBank/DDBJ databases">
        <title>Black Yeasts Isolated from many extreme environments.</title>
        <authorList>
            <person name="Coleine C."/>
            <person name="Stajich J.E."/>
            <person name="Selbmann L."/>
        </authorList>
    </citation>
    <scope>NUCLEOTIDE SEQUENCE</scope>
    <source>
        <strain evidence="8">CCFEE 5810</strain>
    </source>
</reference>
<sequence length="556" mass="58278">MAKVTNTVVGVPDDEKLASTILDNDSEHDQQVADTPIAYPSGAKLVLILAATALSIFLVALDTTIVATAIPRITDDFKSLDDVGWYGSGFFMTTAAFQSLWGKAYKYFSIKLVYLLAIVIFEVGSLVCALAPTSAALIIGRAIAGIGGAGIVSGSYLIVGISAPPARTPALMGIIGASFAVASVAGPLIGVNLPVGALSFAIVLFFFTTPSHSKPVKATWKEKLLHMEVSNRENLAEELMLTKRHILGTFTILAALICFLLAMQWAGVTKPWDSRDVIGTLVGTGVLSIAFVVLEWYLGDRAAVNPRLLKNKTIGLMMVYQVLVSGTFFVLLYYLPIYFQSVSGVSPANSGVRNIPMIIGSCIFAITAGIIIAITGEYQAFMIVGSTLICIGSGLIYTLGVGSRSGEWIGYQVLAGVGMGMAMQIGVTVSQAVVDPADLSEASAMAIFFQLLGGAIWIGVAQAIFSNRLVQGLTASLGADDTMQVIAAGATGLRDLFAGDELRAAIESYMVGLRDAYAVSIALAGAGAIVGVLSMIFDRRQIGKGMKAAVAVAEEA</sequence>
<feature type="domain" description="Major facilitator superfamily (MFS) profile" evidence="7">
    <location>
        <begin position="48"/>
        <end position="543"/>
    </location>
</feature>
<feature type="transmembrane region" description="Helical" evidence="6">
    <location>
        <begin position="381"/>
        <end position="402"/>
    </location>
</feature>
<comment type="subcellular location">
    <subcellularLocation>
        <location evidence="1">Membrane</location>
        <topology evidence="1">Multi-pass membrane protein</topology>
    </subcellularLocation>
</comment>
<dbReference type="Pfam" id="PF07690">
    <property type="entry name" value="MFS_1"/>
    <property type="match status" value="1"/>
</dbReference>
<keyword evidence="3 6" id="KW-0812">Transmembrane</keyword>
<dbReference type="SUPFAM" id="SSF103473">
    <property type="entry name" value="MFS general substrate transporter"/>
    <property type="match status" value="1"/>
</dbReference>
<keyword evidence="2" id="KW-0813">Transport</keyword>
<feature type="transmembrane region" description="Helical" evidence="6">
    <location>
        <begin position="318"/>
        <end position="335"/>
    </location>
</feature>
<feature type="transmembrane region" description="Helical" evidence="6">
    <location>
        <begin position="446"/>
        <end position="465"/>
    </location>
</feature>
<feature type="transmembrane region" description="Helical" evidence="6">
    <location>
        <begin position="408"/>
        <end position="434"/>
    </location>
</feature>
<evidence type="ECO:0000256" key="3">
    <source>
        <dbReference type="ARBA" id="ARBA00022692"/>
    </source>
</evidence>
<feature type="transmembrane region" description="Helical" evidence="6">
    <location>
        <begin position="355"/>
        <end position="374"/>
    </location>
</feature>
<dbReference type="EMBL" id="JAVRQU010000015">
    <property type="protein sequence ID" value="KAK5694810.1"/>
    <property type="molecule type" value="Genomic_DNA"/>
</dbReference>
<accession>A0AAN7VPG9</accession>
<dbReference type="PANTHER" id="PTHR23501">
    <property type="entry name" value="MAJOR FACILITATOR SUPERFAMILY"/>
    <property type="match status" value="1"/>
</dbReference>